<feature type="coiled-coil region" evidence="1">
    <location>
        <begin position="266"/>
        <end position="307"/>
    </location>
</feature>
<feature type="region of interest" description="Disordered" evidence="2">
    <location>
        <begin position="1"/>
        <end position="37"/>
    </location>
</feature>
<keyword evidence="1" id="KW-0175">Coiled coil</keyword>
<keyword evidence="3" id="KW-0472">Membrane</keyword>
<evidence type="ECO:0000313" key="4">
    <source>
        <dbReference type="EMBL" id="KAG0021709.1"/>
    </source>
</evidence>
<reference evidence="4" key="1">
    <citation type="journal article" date="2020" name="Fungal Divers.">
        <title>Resolving the Mortierellaceae phylogeny through synthesis of multi-gene phylogenetics and phylogenomics.</title>
        <authorList>
            <person name="Vandepol N."/>
            <person name="Liber J."/>
            <person name="Desiro A."/>
            <person name="Na H."/>
            <person name="Kennedy M."/>
            <person name="Barry K."/>
            <person name="Grigoriev I.V."/>
            <person name="Miller A.N."/>
            <person name="O'Donnell K."/>
            <person name="Stajich J.E."/>
            <person name="Bonito G."/>
        </authorList>
    </citation>
    <scope>NUCLEOTIDE SEQUENCE</scope>
    <source>
        <strain evidence="4">NRRL 2769</strain>
    </source>
</reference>
<evidence type="ECO:0000256" key="1">
    <source>
        <dbReference type="SAM" id="Coils"/>
    </source>
</evidence>
<gene>
    <name evidence="4" type="ORF">BGZ80_001873</name>
</gene>
<feature type="region of interest" description="Disordered" evidence="2">
    <location>
        <begin position="404"/>
        <end position="525"/>
    </location>
</feature>
<organism evidence="4 5">
    <name type="scientific">Entomortierella chlamydospora</name>
    <dbReference type="NCBI Taxonomy" id="101097"/>
    <lineage>
        <taxon>Eukaryota</taxon>
        <taxon>Fungi</taxon>
        <taxon>Fungi incertae sedis</taxon>
        <taxon>Mucoromycota</taxon>
        <taxon>Mortierellomycotina</taxon>
        <taxon>Mortierellomycetes</taxon>
        <taxon>Mortierellales</taxon>
        <taxon>Mortierellaceae</taxon>
        <taxon>Entomortierella</taxon>
    </lineage>
</organism>
<dbReference type="AlphaFoldDB" id="A0A9P6T367"/>
<keyword evidence="3" id="KW-0812">Transmembrane</keyword>
<feature type="transmembrane region" description="Helical" evidence="3">
    <location>
        <begin position="608"/>
        <end position="627"/>
    </location>
</feature>
<name>A0A9P6T367_9FUNG</name>
<feature type="region of interest" description="Disordered" evidence="2">
    <location>
        <begin position="180"/>
        <end position="228"/>
    </location>
</feature>
<keyword evidence="3" id="KW-1133">Transmembrane helix</keyword>
<feature type="compositionally biased region" description="Basic and acidic residues" evidence="2">
    <location>
        <begin position="501"/>
        <end position="511"/>
    </location>
</feature>
<comment type="caution">
    <text evidence="4">The sequence shown here is derived from an EMBL/GenBank/DDBJ whole genome shotgun (WGS) entry which is preliminary data.</text>
</comment>
<feature type="compositionally biased region" description="Polar residues" evidence="2">
    <location>
        <begin position="25"/>
        <end position="34"/>
    </location>
</feature>
<evidence type="ECO:0000256" key="3">
    <source>
        <dbReference type="SAM" id="Phobius"/>
    </source>
</evidence>
<feature type="compositionally biased region" description="Basic and acidic residues" evidence="2">
    <location>
        <begin position="11"/>
        <end position="20"/>
    </location>
</feature>
<accession>A0A9P6T367</accession>
<proteinExistence type="predicted"/>
<keyword evidence="5" id="KW-1185">Reference proteome</keyword>
<protein>
    <submittedName>
        <fullName evidence="4">Uncharacterized protein</fullName>
    </submittedName>
</protein>
<dbReference type="Proteomes" id="UP000703661">
    <property type="component" value="Unassembled WGS sequence"/>
</dbReference>
<feature type="compositionally biased region" description="Basic and acidic residues" evidence="2">
    <location>
        <begin position="426"/>
        <end position="435"/>
    </location>
</feature>
<feature type="compositionally biased region" description="Polar residues" evidence="2">
    <location>
        <begin position="481"/>
        <end position="500"/>
    </location>
</feature>
<dbReference type="EMBL" id="JAAAID010000144">
    <property type="protein sequence ID" value="KAG0021709.1"/>
    <property type="molecule type" value="Genomic_DNA"/>
</dbReference>
<evidence type="ECO:0000313" key="5">
    <source>
        <dbReference type="Proteomes" id="UP000703661"/>
    </source>
</evidence>
<evidence type="ECO:0000256" key="2">
    <source>
        <dbReference type="SAM" id="MobiDB-lite"/>
    </source>
</evidence>
<feature type="compositionally biased region" description="Basic and acidic residues" evidence="2">
    <location>
        <begin position="448"/>
        <end position="462"/>
    </location>
</feature>
<sequence length="643" mass="73168">MLITSWCRSRKPQDTQEELQKTGYDGTSISIPTSRETRASATGKIVVQVDRERGSIKQLINTTGSQGVDSESGVMETTVSSGRSRELTGHAMRGKNDAWIKWNHQRSISEKALQSMKSSILYSLPNHSLKITSTSFSPTLRNALHLVLANAMEPIRLRPISETQPSRNVLSEVHAHRSRPYTNDFDRISTDDAQVEQPTLESSEDETKSETFGKTSFEGIGDGSGYEPEVNLREEFHNAETSRIRAQLDLALKCVGEYENSQLKHLEAHEKSIANGNNERRKLKKELSELKKKEKTYIYQLEELTKELHRSETFKAEILTNFNALVGVVHDLVLENRNLREISTENHQIEESLDDSPGFDSLLSQTSCTGLSLMEEIAKVHPDPMERDVLEQISGLYQSELQEDCQNSQADRRPTKCYVQTETFDDQARREDTPKLVEGPGSDEDAAQDSKNERDIGIKDESLLSSLEGFDPTLMDPWRGENSSPTLSVGSNTSISASSNTEHRDSLRVETEEGEELPRINPTSPRHCVITDEDVFRFMCLIQSLLDQHVENTNSLFEDFRQTTFEWQQHHHDVQFHRLQHLRLRQEDQELQQQYLRYQIYELKAKSIGSTAITITIAIAIATTIIMERVMFAAKKNYDYTKI</sequence>